<feature type="region of interest" description="Disordered" evidence="1">
    <location>
        <begin position="1"/>
        <end position="22"/>
    </location>
</feature>
<evidence type="ECO:0000313" key="2">
    <source>
        <dbReference type="Ensembl" id="ENSSPAP00000017630.1"/>
    </source>
</evidence>
<dbReference type="AlphaFoldDB" id="A0A3B5AA54"/>
<name>A0A3B5AA54_9TELE</name>
<evidence type="ECO:0000256" key="1">
    <source>
        <dbReference type="SAM" id="MobiDB-lite"/>
    </source>
</evidence>
<reference evidence="2" key="1">
    <citation type="submission" date="2023-09" db="UniProtKB">
        <authorList>
            <consortium name="Ensembl"/>
        </authorList>
    </citation>
    <scope>IDENTIFICATION</scope>
</reference>
<accession>A0A3B5AA54</accession>
<organism evidence="2">
    <name type="scientific">Stegastes partitus</name>
    <name type="common">bicolor damselfish</name>
    <dbReference type="NCBI Taxonomy" id="144197"/>
    <lineage>
        <taxon>Eukaryota</taxon>
        <taxon>Metazoa</taxon>
        <taxon>Chordata</taxon>
        <taxon>Craniata</taxon>
        <taxon>Vertebrata</taxon>
        <taxon>Euteleostomi</taxon>
        <taxon>Actinopterygii</taxon>
        <taxon>Neopterygii</taxon>
        <taxon>Teleostei</taxon>
        <taxon>Neoteleostei</taxon>
        <taxon>Acanthomorphata</taxon>
        <taxon>Ovalentaria</taxon>
        <taxon>Pomacentridae</taxon>
        <taxon>Stegastes</taxon>
    </lineage>
</organism>
<feature type="compositionally biased region" description="Basic and acidic residues" evidence="1">
    <location>
        <begin position="1"/>
        <end position="11"/>
    </location>
</feature>
<dbReference type="Ensembl" id="ENSSPAT00000017904.1">
    <property type="protein sequence ID" value="ENSSPAP00000017630.1"/>
    <property type="gene ID" value="ENSSPAG00000013313.1"/>
</dbReference>
<proteinExistence type="predicted"/>
<protein>
    <submittedName>
        <fullName evidence="2">Uncharacterized protein</fullName>
    </submittedName>
</protein>
<sequence>RTTNNKHENSRTRSGRSTTKFKPFNKYNLNRHELIALKSLKDNKNIVIKEAYKGGQVCIQEPETQKILSGPDSPRPRLFYLLLKVHKAPRPLVRIQIQAINYQLCSGFFHPHKTTVGCCAESILSFSS</sequence>